<dbReference type="InterPro" id="IPR039994">
    <property type="entry name" value="NO66-like"/>
</dbReference>
<evidence type="ECO:0000259" key="5">
    <source>
        <dbReference type="PROSITE" id="PS51184"/>
    </source>
</evidence>
<dbReference type="Pfam" id="PF08007">
    <property type="entry name" value="JmjC_2"/>
    <property type="match status" value="1"/>
</dbReference>
<keyword evidence="6" id="KW-0689">Ribosomal protein</keyword>
<dbReference type="Gene3D" id="2.60.120.650">
    <property type="entry name" value="Cupin"/>
    <property type="match status" value="1"/>
</dbReference>
<evidence type="ECO:0000256" key="2">
    <source>
        <dbReference type="ARBA" id="ARBA00022723"/>
    </source>
</evidence>
<proteinExistence type="predicted"/>
<feature type="domain" description="JmjC" evidence="5">
    <location>
        <begin position="110"/>
        <end position="257"/>
    </location>
</feature>
<comment type="cofactor">
    <cofactor evidence="1">
        <name>Fe(2+)</name>
        <dbReference type="ChEBI" id="CHEBI:29033"/>
    </cofactor>
</comment>
<dbReference type="Proteomes" id="UP000589620">
    <property type="component" value="Unassembled WGS sequence"/>
</dbReference>
<evidence type="ECO:0000256" key="1">
    <source>
        <dbReference type="ARBA" id="ARBA00001954"/>
    </source>
</evidence>
<keyword evidence="3" id="KW-0408">Iron</keyword>
<keyword evidence="7" id="KW-1185">Reference proteome</keyword>
<dbReference type="GO" id="GO:0051864">
    <property type="term" value="F:histone H3K36 demethylase activity"/>
    <property type="evidence" value="ECO:0007669"/>
    <property type="project" value="TreeGrafter"/>
</dbReference>
<dbReference type="PROSITE" id="PS51184">
    <property type="entry name" value="JMJC"/>
    <property type="match status" value="1"/>
</dbReference>
<evidence type="ECO:0000256" key="3">
    <source>
        <dbReference type="ARBA" id="ARBA00023004"/>
    </source>
</evidence>
<dbReference type="SUPFAM" id="SSF51197">
    <property type="entry name" value="Clavaminate synthase-like"/>
    <property type="match status" value="1"/>
</dbReference>
<name>A0A852SZ01_9MICO</name>
<keyword evidence="2" id="KW-0479">Metal-binding</keyword>
<comment type="caution">
    <text evidence="6">The sequence shown here is derived from an EMBL/GenBank/DDBJ whole genome shotgun (WGS) entry which is preliminary data.</text>
</comment>
<feature type="compositionally biased region" description="Low complexity" evidence="4">
    <location>
        <begin position="418"/>
        <end position="435"/>
    </location>
</feature>
<organism evidence="6 7">
    <name type="scientific">Leifsonia soli</name>
    <dbReference type="NCBI Taxonomy" id="582665"/>
    <lineage>
        <taxon>Bacteria</taxon>
        <taxon>Bacillati</taxon>
        <taxon>Actinomycetota</taxon>
        <taxon>Actinomycetes</taxon>
        <taxon>Micrococcales</taxon>
        <taxon>Microbacteriaceae</taxon>
        <taxon>Leifsonia</taxon>
    </lineage>
</organism>
<dbReference type="GO" id="GO:0005840">
    <property type="term" value="C:ribosome"/>
    <property type="evidence" value="ECO:0007669"/>
    <property type="project" value="UniProtKB-KW"/>
</dbReference>
<gene>
    <name evidence="6" type="ORF">BJ963_001410</name>
</gene>
<reference evidence="6 7" key="1">
    <citation type="submission" date="2020-07" db="EMBL/GenBank/DDBJ databases">
        <title>Sequencing the genomes of 1000 actinobacteria strains.</title>
        <authorList>
            <person name="Klenk H.-P."/>
        </authorList>
    </citation>
    <scope>NUCLEOTIDE SEQUENCE [LARGE SCALE GENOMIC DNA]</scope>
    <source>
        <strain evidence="6 7">DSM 23871</strain>
    </source>
</reference>
<dbReference type="GO" id="GO:0046872">
    <property type="term" value="F:metal ion binding"/>
    <property type="evidence" value="ECO:0007669"/>
    <property type="project" value="UniProtKB-KW"/>
</dbReference>
<dbReference type="RefSeq" id="WP_179455563.1">
    <property type="nucleotide sequence ID" value="NZ_BAAAPX010000001.1"/>
</dbReference>
<keyword evidence="6" id="KW-0687">Ribonucleoprotein</keyword>
<protein>
    <submittedName>
        <fullName evidence="6">Ribosomal protein L16 Arg81 hydroxylase</fullName>
    </submittedName>
</protein>
<evidence type="ECO:0000256" key="4">
    <source>
        <dbReference type="SAM" id="MobiDB-lite"/>
    </source>
</evidence>
<dbReference type="InterPro" id="IPR003347">
    <property type="entry name" value="JmjC_dom"/>
</dbReference>
<dbReference type="SMART" id="SM00558">
    <property type="entry name" value="JmjC"/>
    <property type="match status" value="1"/>
</dbReference>
<evidence type="ECO:0000313" key="7">
    <source>
        <dbReference type="Proteomes" id="UP000589620"/>
    </source>
</evidence>
<sequence>MTTQERGPGDRPALSRCVPVDRAEFAADHWGRKPLFTRAAALPDDFSDLFSIDAVDELVSARAIRTPFVRMAKEGAVLPPSRFTGPGGFGAEVGDQLDSAKVLAEFADGATLVLQGLHRTWPPIAEFARRLAVELGHPAQVNAYITPASSRGFDPHYDVHDVFVLQIAGEKHWRIHEPVHVDPLRDQPWSDRRDAVAARAEEAPAIDETFRPGDALYLPRGWIHSAEALGGVSVHLTIGVAAYTRHDVVREAVARAADAAALRSSLPLGFDPADPEAVAPIVEETVEALIAALSDPSSRSAVADAVAGRLRRRQRSDTPPAPVRPLETIGAAADLTVDSVVAARQGLVPDVTVEVETVTVRLPTKTVALPIAARAAVERLLDGRPVALGELPLDERSAVVVARRLLREGILVPQPGWADAAYPDVDPADDAGVSSDGERSATADFGTATAT</sequence>
<accession>A0A852SZ01</accession>
<dbReference type="AlphaFoldDB" id="A0A852SZ01"/>
<dbReference type="GO" id="GO:0032453">
    <property type="term" value="F:histone H3K4 demethylase activity"/>
    <property type="evidence" value="ECO:0007669"/>
    <property type="project" value="TreeGrafter"/>
</dbReference>
<feature type="region of interest" description="Disordered" evidence="4">
    <location>
        <begin position="418"/>
        <end position="451"/>
    </location>
</feature>
<dbReference type="PANTHER" id="PTHR13096">
    <property type="entry name" value="MINA53 MYC INDUCED NUCLEAR ANTIGEN"/>
    <property type="match status" value="1"/>
</dbReference>
<dbReference type="PANTHER" id="PTHR13096:SF9">
    <property type="entry name" value="BIFUNCTIONAL LYSINE-SPECIFIC DEMETHYLASE AND HISTIDYL-HYDROXYLASE"/>
    <property type="match status" value="1"/>
</dbReference>
<dbReference type="EMBL" id="JACCBJ010000001">
    <property type="protein sequence ID" value="NYD73891.1"/>
    <property type="molecule type" value="Genomic_DNA"/>
</dbReference>
<evidence type="ECO:0000313" key="6">
    <source>
        <dbReference type="EMBL" id="NYD73891.1"/>
    </source>
</evidence>